<organism evidence="1 2">
    <name type="scientific">Chlamydomonas reinhardtii</name>
    <name type="common">Chlamydomonas smithii</name>
    <dbReference type="NCBI Taxonomy" id="3055"/>
    <lineage>
        <taxon>Eukaryota</taxon>
        <taxon>Viridiplantae</taxon>
        <taxon>Chlorophyta</taxon>
        <taxon>core chlorophytes</taxon>
        <taxon>Chlorophyceae</taxon>
        <taxon>CS clade</taxon>
        <taxon>Chlamydomonadales</taxon>
        <taxon>Chlamydomonadaceae</taxon>
        <taxon>Chlamydomonas</taxon>
    </lineage>
</organism>
<dbReference type="AlphaFoldDB" id="A0A2K3DHF8"/>
<evidence type="ECO:0000313" key="2">
    <source>
        <dbReference type="Proteomes" id="UP000006906"/>
    </source>
</evidence>
<proteinExistence type="predicted"/>
<protein>
    <submittedName>
        <fullName evidence="1">Uncharacterized protein</fullName>
    </submittedName>
</protein>
<name>A0A2K3DHF8_CHLRE</name>
<dbReference type="InParanoid" id="A0A2K3DHF8"/>
<keyword evidence="2" id="KW-1185">Reference proteome</keyword>
<dbReference type="Proteomes" id="UP000006906">
    <property type="component" value="Chromosome 8"/>
</dbReference>
<dbReference type="GeneID" id="66054423"/>
<accession>A0A2K3DHF8</accession>
<dbReference type="PANTHER" id="PTHR24102:SF28">
    <property type="entry name" value="PHD-TYPE DOMAIN-CONTAINING PROTEIN"/>
    <property type="match status" value="1"/>
</dbReference>
<reference evidence="1 2" key="1">
    <citation type="journal article" date="2007" name="Science">
        <title>The Chlamydomonas genome reveals the evolution of key animal and plant functions.</title>
        <authorList>
            <person name="Merchant S.S."/>
            <person name="Prochnik S.E."/>
            <person name="Vallon O."/>
            <person name="Harris E.H."/>
            <person name="Karpowicz S.J."/>
            <person name="Witman G.B."/>
            <person name="Terry A."/>
            <person name="Salamov A."/>
            <person name="Fritz-Laylin L.K."/>
            <person name="Marechal-Drouard L."/>
            <person name="Marshall W.F."/>
            <person name="Qu L.H."/>
            <person name="Nelson D.R."/>
            <person name="Sanderfoot A.A."/>
            <person name="Spalding M.H."/>
            <person name="Kapitonov V.V."/>
            <person name="Ren Q."/>
            <person name="Ferris P."/>
            <person name="Lindquist E."/>
            <person name="Shapiro H."/>
            <person name="Lucas S.M."/>
            <person name="Grimwood J."/>
            <person name="Schmutz J."/>
            <person name="Cardol P."/>
            <person name="Cerutti H."/>
            <person name="Chanfreau G."/>
            <person name="Chen C.L."/>
            <person name="Cognat V."/>
            <person name="Croft M.T."/>
            <person name="Dent R."/>
            <person name="Dutcher S."/>
            <person name="Fernandez E."/>
            <person name="Fukuzawa H."/>
            <person name="Gonzalez-Ballester D."/>
            <person name="Gonzalez-Halphen D."/>
            <person name="Hallmann A."/>
            <person name="Hanikenne M."/>
            <person name="Hippler M."/>
            <person name="Inwood W."/>
            <person name="Jabbari K."/>
            <person name="Kalanon M."/>
            <person name="Kuras R."/>
            <person name="Lefebvre P.A."/>
            <person name="Lemaire S.D."/>
            <person name="Lobanov A.V."/>
            <person name="Lohr M."/>
            <person name="Manuell A."/>
            <person name="Meier I."/>
            <person name="Mets L."/>
            <person name="Mittag M."/>
            <person name="Mittelmeier T."/>
            <person name="Moroney J.V."/>
            <person name="Moseley J."/>
            <person name="Napoli C."/>
            <person name="Nedelcu A.M."/>
            <person name="Niyogi K."/>
            <person name="Novoselov S.V."/>
            <person name="Paulsen I.T."/>
            <person name="Pazour G."/>
            <person name="Purton S."/>
            <person name="Ral J.P."/>
            <person name="Riano-Pachon D.M."/>
            <person name="Riekhof W."/>
            <person name="Rymarquis L."/>
            <person name="Schroda M."/>
            <person name="Stern D."/>
            <person name="Umen J."/>
            <person name="Willows R."/>
            <person name="Wilson N."/>
            <person name="Zimmer S.L."/>
            <person name="Allmer J."/>
            <person name="Balk J."/>
            <person name="Bisova K."/>
            <person name="Chen C.J."/>
            <person name="Elias M."/>
            <person name="Gendler K."/>
            <person name="Hauser C."/>
            <person name="Lamb M.R."/>
            <person name="Ledford H."/>
            <person name="Long J.C."/>
            <person name="Minagawa J."/>
            <person name="Page M.D."/>
            <person name="Pan J."/>
            <person name="Pootakham W."/>
            <person name="Roje S."/>
            <person name="Rose A."/>
            <person name="Stahlberg E."/>
            <person name="Terauchi A.M."/>
            <person name="Yang P."/>
            <person name="Ball S."/>
            <person name="Bowler C."/>
            <person name="Dieckmann C.L."/>
            <person name="Gladyshev V.N."/>
            <person name="Green P."/>
            <person name="Jorgensen R."/>
            <person name="Mayfield S."/>
            <person name="Mueller-Roeber B."/>
            <person name="Rajamani S."/>
            <person name="Sayre R.T."/>
            <person name="Brokstein P."/>
            <person name="Dubchak I."/>
            <person name="Goodstein D."/>
            <person name="Hornick L."/>
            <person name="Huang Y.W."/>
            <person name="Jhaveri J."/>
            <person name="Luo Y."/>
            <person name="Martinez D."/>
            <person name="Ngau W.C."/>
            <person name="Otillar B."/>
            <person name="Poliakov A."/>
            <person name="Porter A."/>
            <person name="Szajkowski L."/>
            <person name="Werner G."/>
            <person name="Zhou K."/>
            <person name="Grigoriev I.V."/>
            <person name="Rokhsar D.S."/>
            <person name="Grossman A.R."/>
        </authorList>
    </citation>
    <scope>NUCLEOTIDE SEQUENCE [LARGE SCALE GENOMIC DNA]</scope>
    <source>
        <strain evidence="2">CC-503</strain>
    </source>
</reference>
<sequence>MFTRTHRQLPGALYIVADPTSSSIEVHAYGSMDDPMLVPSITHLVKCAYAVHQLRQPPPNITIVKAKATGTTAGPAPKPESYLVRETLRFVYQASQARSGAAAARVQQSAESDASDSDEEVVNPVVARKVRKQQGATALSQQLLQTHFERFNMDGKGAGEGSLLLVLKEEGYGLSKAALARALRDASLRWGKLTPTQPDA</sequence>
<dbReference type="EMBL" id="CM008969">
    <property type="protein sequence ID" value="PNW79959.1"/>
    <property type="molecule type" value="Genomic_DNA"/>
</dbReference>
<evidence type="ECO:0000313" key="1">
    <source>
        <dbReference type="EMBL" id="PNW79959.1"/>
    </source>
</evidence>
<gene>
    <name evidence="1" type="ORF">CHLRE_08g373352v5</name>
</gene>
<dbReference type="RefSeq" id="XP_042922084.1">
    <property type="nucleotide sequence ID" value="XM_043065084.1"/>
</dbReference>
<dbReference type="Gramene" id="PNW79959">
    <property type="protein sequence ID" value="PNW79959"/>
    <property type="gene ID" value="CHLRE_08g373352v5"/>
</dbReference>
<dbReference type="PANTHER" id="PTHR24102">
    <property type="entry name" value="PHD FINGER PROTEIN"/>
    <property type="match status" value="1"/>
</dbReference>
<dbReference type="KEGG" id="cre:CHLRE_08g373352v5"/>